<keyword evidence="7" id="KW-1185">Reference proteome</keyword>
<dbReference type="FunFam" id="3.40.50.1100:FF:000005">
    <property type="entry name" value="Threonine dehydratase catabolic"/>
    <property type="match status" value="1"/>
</dbReference>
<dbReference type="OMA" id="LIHPFDH"/>
<dbReference type="Pfam" id="PF00291">
    <property type="entry name" value="PALP"/>
    <property type="match status" value="1"/>
</dbReference>
<evidence type="ECO:0000256" key="1">
    <source>
        <dbReference type="ARBA" id="ARBA00001933"/>
    </source>
</evidence>
<evidence type="ECO:0000259" key="5">
    <source>
        <dbReference type="Pfam" id="PF00291"/>
    </source>
</evidence>
<dbReference type="GeneID" id="63784144"/>
<dbReference type="GO" id="GO:0000287">
    <property type="term" value="F:magnesium ion binding"/>
    <property type="evidence" value="ECO:0007669"/>
    <property type="project" value="TreeGrafter"/>
</dbReference>
<dbReference type="GO" id="GO:0003941">
    <property type="term" value="F:L-serine ammonia-lyase activity"/>
    <property type="evidence" value="ECO:0007669"/>
    <property type="project" value="TreeGrafter"/>
</dbReference>
<dbReference type="GO" id="GO:0070179">
    <property type="term" value="P:D-serine biosynthetic process"/>
    <property type="evidence" value="ECO:0007669"/>
    <property type="project" value="TreeGrafter"/>
</dbReference>
<organism evidence="6 7">
    <name type="scientific">Protomyces lactucae-debilis</name>
    <dbReference type="NCBI Taxonomy" id="2754530"/>
    <lineage>
        <taxon>Eukaryota</taxon>
        <taxon>Fungi</taxon>
        <taxon>Dikarya</taxon>
        <taxon>Ascomycota</taxon>
        <taxon>Taphrinomycotina</taxon>
        <taxon>Taphrinomycetes</taxon>
        <taxon>Taphrinales</taxon>
        <taxon>Protomycetaceae</taxon>
        <taxon>Protomyces</taxon>
    </lineage>
</organism>
<dbReference type="AlphaFoldDB" id="A0A1Y2FQM9"/>
<dbReference type="GO" id="GO:0008721">
    <property type="term" value="F:D-serine ammonia-lyase activity"/>
    <property type="evidence" value="ECO:0007669"/>
    <property type="project" value="TreeGrafter"/>
</dbReference>
<proteinExistence type="inferred from homology"/>
<dbReference type="GO" id="GO:0030170">
    <property type="term" value="F:pyridoxal phosphate binding"/>
    <property type="evidence" value="ECO:0007669"/>
    <property type="project" value="TreeGrafter"/>
</dbReference>
<protein>
    <submittedName>
        <fullName evidence="6">Serine racemase</fullName>
    </submittedName>
</protein>
<evidence type="ECO:0000256" key="4">
    <source>
        <dbReference type="ARBA" id="ARBA00023239"/>
    </source>
</evidence>
<dbReference type="PANTHER" id="PTHR43050:SF1">
    <property type="entry name" value="SERINE RACEMASE"/>
    <property type="match status" value="1"/>
</dbReference>
<gene>
    <name evidence="6" type="ORF">BCR37DRAFT_344101</name>
</gene>
<accession>A0A1Y2FQM9</accession>
<dbReference type="OrthoDB" id="271064at2759"/>
<reference evidence="6 7" key="1">
    <citation type="submission" date="2016-07" db="EMBL/GenBank/DDBJ databases">
        <title>Pervasive Adenine N6-methylation of Active Genes in Fungi.</title>
        <authorList>
            <consortium name="DOE Joint Genome Institute"/>
            <person name="Mondo S.J."/>
            <person name="Dannebaum R.O."/>
            <person name="Kuo R.C."/>
            <person name="Labutti K."/>
            <person name="Haridas S."/>
            <person name="Kuo A."/>
            <person name="Salamov A."/>
            <person name="Ahrendt S.R."/>
            <person name="Lipzen A."/>
            <person name="Sullivan W."/>
            <person name="Andreopoulos W.B."/>
            <person name="Clum A."/>
            <person name="Lindquist E."/>
            <person name="Daum C."/>
            <person name="Ramamoorthy G.K."/>
            <person name="Gryganskyi A."/>
            <person name="Culley D."/>
            <person name="Magnuson J.K."/>
            <person name="James T.Y."/>
            <person name="O'Malley M.A."/>
            <person name="Stajich J.E."/>
            <person name="Spatafora J.W."/>
            <person name="Visel A."/>
            <person name="Grigoriev I.V."/>
        </authorList>
    </citation>
    <scope>NUCLEOTIDE SEQUENCE [LARGE SCALE GENOMIC DNA]</scope>
    <source>
        <strain evidence="6 7">12-1054</strain>
    </source>
</reference>
<dbReference type="InterPro" id="IPR001926">
    <property type="entry name" value="TrpB-like_PALP"/>
</dbReference>
<evidence type="ECO:0000256" key="3">
    <source>
        <dbReference type="ARBA" id="ARBA00022898"/>
    </source>
</evidence>
<evidence type="ECO:0000256" key="2">
    <source>
        <dbReference type="ARBA" id="ARBA00010869"/>
    </source>
</evidence>
<dbReference type="Gene3D" id="3.40.50.1100">
    <property type="match status" value="2"/>
</dbReference>
<feature type="non-terminal residue" evidence="6">
    <location>
        <position position="307"/>
    </location>
</feature>
<evidence type="ECO:0000313" key="7">
    <source>
        <dbReference type="Proteomes" id="UP000193685"/>
    </source>
</evidence>
<keyword evidence="4" id="KW-0456">Lyase</keyword>
<dbReference type="STRING" id="56484.A0A1Y2FQM9"/>
<dbReference type="EMBL" id="MCFI01000003">
    <property type="protein sequence ID" value="ORY86311.1"/>
    <property type="molecule type" value="Genomic_DNA"/>
</dbReference>
<comment type="cofactor">
    <cofactor evidence="1">
        <name>pyridoxal 5'-phosphate</name>
        <dbReference type="ChEBI" id="CHEBI:597326"/>
    </cofactor>
</comment>
<comment type="caution">
    <text evidence="6">The sequence shown here is derived from an EMBL/GenBank/DDBJ whole genome shotgun (WGS) entry which is preliminary data.</text>
</comment>
<dbReference type="GO" id="GO:0005524">
    <property type="term" value="F:ATP binding"/>
    <property type="evidence" value="ECO:0007669"/>
    <property type="project" value="TreeGrafter"/>
</dbReference>
<name>A0A1Y2FQM9_PROLT</name>
<dbReference type="CDD" id="cd01562">
    <property type="entry name" value="Thr-dehyd"/>
    <property type="match status" value="1"/>
</dbReference>
<dbReference type="GO" id="GO:0018114">
    <property type="term" value="F:threonine racemase activity"/>
    <property type="evidence" value="ECO:0007669"/>
    <property type="project" value="TreeGrafter"/>
</dbReference>
<keyword evidence="3" id="KW-0663">Pyridoxal phosphate</keyword>
<dbReference type="PANTHER" id="PTHR43050">
    <property type="entry name" value="SERINE / THREONINE RACEMASE FAMILY MEMBER"/>
    <property type="match status" value="1"/>
</dbReference>
<evidence type="ECO:0000313" key="6">
    <source>
        <dbReference type="EMBL" id="ORY86311.1"/>
    </source>
</evidence>
<dbReference type="SUPFAM" id="SSF53686">
    <property type="entry name" value="Tryptophan synthase beta subunit-like PLP-dependent enzymes"/>
    <property type="match status" value="1"/>
</dbReference>
<dbReference type="Proteomes" id="UP000193685">
    <property type="component" value="Unassembled WGS sequence"/>
</dbReference>
<dbReference type="InterPro" id="IPR036052">
    <property type="entry name" value="TrpB-like_PALP_sf"/>
</dbReference>
<comment type="similarity">
    <text evidence="2">Belongs to the serine/threonine dehydratase family.</text>
</comment>
<dbReference type="GO" id="GO:0030378">
    <property type="term" value="F:serine racemase activity"/>
    <property type="evidence" value="ECO:0007669"/>
    <property type="project" value="TreeGrafter"/>
</dbReference>
<dbReference type="RefSeq" id="XP_040727493.1">
    <property type="nucleotide sequence ID" value="XM_040867545.1"/>
</dbReference>
<sequence length="307" mass="32356">MTSSTLDALASTSTEQRKLLFKCEHLQRIGAFKIRGAMNAVLQLSPEQLEHGVVTHSSGNHAQALALAAREAKSSAFVVMPSTSPQVKKDAVAGYGAQVTECPPTLADRERTAQEIVDRTGATFIHPYNDPRVMAGQGTQMLELLEQAAESGHAPLDAVLVPVGGGGMLSGCATVAKALSPGTRVFGCEPILAADAAESLKTGIRQPQRPPVSCADGLLTALGENGFAVIQQHVDAIFTVTEEEIIRAMNFVWERMKQVIEPSGAVGVAVALYNKEFRALQGIDNVGVILCGGNVQLDRAAALFASL</sequence>
<feature type="domain" description="Tryptophan synthase beta chain-like PALP" evidence="5">
    <location>
        <begin position="16"/>
        <end position="292"/>
    </location>
</feature>